<dbReference type="EMBL" id="DVFO01000059">
    <property type="protein sequence ID" value="HIQ61137.1"/>
    <property type="molecule type" value="Genomic_DNA"/>
</dbReference>
<accession>A0A9D0YSI1</accession>
<keyword evidence="1" id="KW-0472">Membrane</keyword>
<keyword evidence="1" id="KW-1133">Transmembrane helix</keyword>
<comment type="caution">
    <text evidence="2">The sequence shown here is derived from an EMBL/GenBank/DDBJ whole genome shotgun (WGS) entry which is preliminary data.</text>
</comment>
<feature type="transmembrane region" description="Helical" evidence="1">
    <location>
        <begin position="21"/>
        <end position="39"/>
    </location>
</feature>
<gene>
    <name evidence="2" type="ORF">IAD31_06030</name>
</gene>
<keyword evidence="1" id="KW-0812">Transmembrane</keyword>
<sequence length="148" mass="16757">MKKRMAAIKQVLMKEVPVCRLAFWGLVVAFCVSCCINLVQLDRWNASRELSLAGSYSTNAYWRSYIVFDKNGNYCKYNQKEGLLEEGTYEASGGNQYHLEGNAGESGDILLVKDGVYYTDQDGSLTYASKFSDIPTFVGNWTLEWEGW</sequence>
<name>A0A9D0YSI1_9FIRM</name>
<reference evidence="2" key="1">
    <citation type="submission" date="2020-10" db="EMBL/GenBank/DDBJ databases">
        <authorList>
            <person name="Gilroy R."/>
        </authorList>
    </citation>
    <scope>NUCLEOTIDE SEQUENCE</scope>
    <source>
        <strain evidence="2">ChiGjej2B2-12916</strain>
    </source>
</reference>
<evidence type="ECO:0000256" key="1">
    <source>
        <dbReference type="SAM" id="Phobius"/>
    </source>
</evidence>
<proteinExistence type="predicted"/>
<reference evidence="2" key="2">
    <citation type="journal article" date="2021" name="PeerJ">
        <title>Extensive microbial diversity within the chicken gut microbiome revealed by metagenomics and culture.</title>
        <authorList>
            <person name="Gilroy R."/>
            <person name="Ravi A."/>
            <person name="Getino M."/>
            <person name="Pursley I."/>
            <person name="Horton D.L."/>
            <person name="Alikhan N.F."/>
            <person name="Baker D."/>
            <person name="Gharbi K."/>
            <person name="Hall N."/>
            <person name="Watson M."/>
            <person name="Adriaenssens E.M."/>
            <person name="Foster-Nyarko E."/>
            <person name="Jarju S."/>
            <person name="Secka A."/>
            <person name="Antonio M."/>
            <person name="Oren A."/>
            <person name="Chaudhuri R.R."/>
            <person name="La Ragione R."/>
            <person name="Hildebrand F."/>
            <person name="Pallen M.J."/>
        </authorList>
    </citation>
    <scope>NUCLEOTIDE SEQUENCE</scope>
    <source>
        <strain evidence="2">ChiGjej2B2-12916</strain>
    </source>
</reference>
<protein>
    <submittedName>
        <fullName evidence="2">Uncharacterized protein</fullName>
    </submittedName>
</protein>
<evidence type="ECO:0000313" key="2">
    <source>
        <dbReference type="EMBL" id="HIQ61137.1"/>
    </source>
</evidence>
<organism evidence="2 3">
    <name type="scientific">Candidatus Enterenecus faecium</name>
    <dbReference type="NCBI Taxonomy" id="2840780"/>
    <lineage>
        <taxon>Bacteria</taxon>
        <taxon>Bacillati</taxon>
        <taxon>Bacillota</taxon>
        <taxon>Clostridia</taxon>
        <taxon>Eubacteriales</taxon>
        <taxon>Candidatus Enterenecus</taxon>
    </lineage>
</organism>
<dbReference type="AlphaFoldDB" id="A0A9D0YSI1"/>
<evidence type="ECO:0000313" key="3">
    <source>
        <dbReference type="Proteomes" id="UP000886879"/>
    </source>
</evidence>
<dbReference type="Proteomes" id="UP000886879">
    <property type="component" value="Unassembled WGS sequence"/>
</dbReference>